<evidence type="ECO:0000313" key="13">
    <source>
        <dbReference type="EMBL" id="AMS44216.1"/>
    </source>
</evidence>
<keyword evidence="7 12" id="KW-1133">Transmembrane helix</keyword>
<dbReference type="SUPFAM" id="SSF144083">
    <property type="entry name" value="Magnesium transport protein CorA, transmembrane region"/>
    <property type="match status" value="1"/>
</dbReference>
<dbReference type="RefSeq" id="WP_067965419.1">
    <property type="nucleotide sequence ID" value="NZ_CP015005.1"/>
</dbReference>
<dbReference type="Proteomes" id="UP000075755">
    <property type="component" value="Chromosome"/>
</dbReference>
<dbReference type="Gene3D" id="3.30.460.20">
    <property type="entry name" value="CorA soluble domain-like"/>
    <property type="match status" value="1"/>
</dbReference>
<evidence type="ECO:0000313" key="14">
    <source>
        <dbReference type="EMBL" id="MBB3709551.1"/>
    </source>
</evidence>
<evidence type="ECO:0000256" key="9">
    <source>
        <dbReference type="ARBA" id="ARBA00023136"/>
    </source>
</evidence>
<feature type="transmembrane region" description="Helical" evidence="12">
    <location>
        <begin position="311"/>
        <end position="331"/>
    </location>
</feature>
<comment type="similarity">
    <text evidence="2">Belongs to the CorA metal ion transporter (MIT) (TC 1.A.35) family.</text>
</comment>
<dbReference type="CDD" id="cd12830">
    <property type="entry name" value="MtCorA-like"/>
    <property type="match status" value="1"/>
</dbReference>
<keyword evidence="9 12" id="KW-0472">Membrane</keyword>
<evidence type="ECO:0000256" key="6">
    <source>
        <dbReference type="ARBA" id="ARBA00022842"/>
    </source>
</evidence>
<evidence type="ECO:0000256" key="5">
    <source>
        <dbReference type="ARBA" id="ARBA00022692"/>
    </source>
</evidence>
<dbReference type="EMBL" id="CP015005">
    <property type="protein sequence ID" value="AMS44216.1"/>
    <property type="molecule type" value="Genomic_DNA"/>
</dbReference>
<dbReference type="FunFam" id="1.20.58.340:FF:000004">
    <property type="entry name" value="Magnesium transport protein CorA"/>
    <property type="match status" value="1"/>
</dbReference>
<name>A0AAC8YTT8_AMIAI</name>
<dbReference type="GO" id="GO:0050897">
    <property type="term" value="F:cobalt ion binding"/>
    <property type="evidence" value="ECO:0007669"/>
    <property type="project" value="TreeGrafter"/>
</dbReference>
<keyword evidence="3" id="KW-0813">Transport</keyword>
<comment type="subcellular location">
    <subcellularLocation>
        <location evidence="1">Cell membrane</location>
        <topology evidence="1">Multi-pass membrane protein</topology>
    </subcellularLocation>
</comment>
<evidence type="ECO:0000256" key="4">
    <source>
        <dbReference type="ARBA" id="ARBA00022475"/>
    </source>
</evidence>
<keyword evidence="6" id="KW-0460">Magnesium</keyword>
<dbReference type="KEGG" id="aak:AA2016_5310"/>
<dbReference type="AlphaFoldDB" id="A0AAC8YTT8"/>
<evidence type="ECO:0000313" key="16">
    <source>
        <dbReference type="Proteomes" id="UP000577697"/>
    </source>
</evidence>
<evidence type="ECO:0000256" key="7">
    <source>
        <dbReference type="ARBA" id="ARBA00022989"/>
    </source>
</evidence>
<gene>
    <name evidence="13" type="ORF">AA2016_5310</name>
    <name evidence="14" type="ORF">FHS67_005904</name>
</gene>
<evidence type="ECO:0000256" key="2">
    <source>
        <dbReference type="ARBA" id="ARBA00009765"/>
    </source>
</evidence>
<dbReference type="Gene3D" id="1.20.58.340">
    <property type="entry name" value="Magnesium transport protein CorA, transmembrane region"/>
    <property type="match status" value="2"/>
</dbReference>
<evidence type="ECO:0000256" key="12">
    <source>
        <dbReference type="SAM" id="Phobius"/>
    </source>
</evidence>
<dbReference type="Proteomes" id="UP000577697">
    <property type="component" value="Unassembled WGS sequence"/>
</dbReference>
<dbReference type="GO" id="GO:0005886">
    <property type="term" value="C:plasma membrane"/>
    <property type="evidence" value="ECO:0007669"/>
    <property type="project" value="UniProtKB-SubCell"/>
</dbReference>
<dbReference type="EMBL" id="JACICB010000031">
    <property type="protein sequence ID" value="MBB3709551.1"/>
    <property type="molecule type" value="Genomic_DNA"/>
</dbReference>
<protein>
    <submittedName>
        <fullName evidence="13">Magnesium transporter</fullName>
    </submittedName>
</protein>
<dbReference type="SUPFAM" id="SSF143865">
    <property type="entry name" value="CorA soluble domain-like"/>
    <property type="match status" value="1"/>
</dbReference>
<dbReference type="PANTHER" id="PTHR46494">
    <property type="entry name" value="CORA FAMILY METAL ION TRANSPORTER (EUROFUNG)"/>
    <property type="match status" value="1"/>
</dbReference>
<keyword evidence="8" id="KW-0406">Ion transport</keyword>
<reference evidence="13 15" key="1">
    <citation type="submission" date="2016-03" db="EMBL/GenBank/DDBJ databases">
        <title>Complete genome of Aminobacter aminovorans KCTC 2477.</title>
        <authorList>
            <person name="Kim K.M."/>
        </authorList>
    </citation>
    <scope>NUCLEOTIDE SEQUENCE [LARGE SCALE GENOMIC DNA]</scope>
    <source>
        <strain evidence="13 15">KCTC 2477</strain>
    </source>
</reference>
<dbReference type="InterPro" id="IPR045863">
    <property type="entry name" value="CorA_TM1_TM2"/>
</dbReference>
<comment type="function">
    <text evidence="11">Mediates influx of magnesium ions. Alternates between open and closed states. Activated by low cytoplasmic Mg(2+) levels. Inactive when cytoplasmic Mg(2+) levels are high.</text>
</comment>
<dbReference type="PANTHER" id="PTHR46494:SF1">
    <property type="entry name" value="CORA FAMILY METAL ION TRANSPORTER (EUROFUNG)"/>
    <property type="match status" value="1"/>
</dbReference>
<evidence type="ECO:0000256" key="11">
    <source>
        <dbReference type="ARBA" id="ARBA00045497"/>
    </source>
</evidence>
<organism evidence="13 15">
    <name type="scientific">Aminobacter aminovorans</name>
    <name type="common">Chelatobacter heintzii</name>
    <dbReference type="NCBI Taxonomy" id="83263"/>
    <lineage>
        <taxon>Bacteria</taxon>
        <taxon>Pseudomonadati</taxon>
        <taxon>Pseudomonadota</taxon>
        <taxon>Alphaproteobacteria</taxon>
        <taxon>Hyphomicrobiales</taxon>
        <taxon>Phyllobacteriaceae</taxon>
        <taxon>Aminobacter</taxon>
    </lineage>
</organism>
<dbReference type="InterPro" id="IPR002523">
    <property type="entry name" value="MgTranspt_CorA/ZnTranspt_ZntB"/>
</dbReference>
<evidence type="ECO:0000256" key="1">
    <source>
        <dbReference type="ARBA" id="ARBA00004651"/>
    </source>
</evidence>
<sequence>MTELARKFDKDPELEGGVVASSVYFGGRRIADIPIEEAGLWAAKEGHVVWIGLLEPARELLLRVQRQFNLHDLAIEDAEHPHQRPKIEQYGDALFIVARTAQLVQGRVNFGETHMFVGKGYIVSVRHGVSTSYAAVRQHWESCPSALAKGEDFILYAILDFIVDNYMPVLEQIEEEVDLIEDGVLARPMTSKDIERLYMLRRDLLRLRNAAGPLVEVCRRLTSADLPQLRPAMHPLFRDVTDHIRTVLEKVDNLREVLAFAFEASLLVGQSQETAIAKKLASWAAILAVPTALAGIYGMNFAEMPELHFDYGYPTVLVAIATICSILYWRFRKNGWL</sequence>
<dbReference type="InterPro" id="IPR045861">
    <property type="entry name" value="CorA_cytoplasmic_dom"/>
</dbReference>
<evidence type="ECO:0000256" key="10">
    <source>
        <dbReference type="ARBA" id="ARBA00034269"/>
    </source>
</evidence>
<keyword evidence="16" id="KW-1185">Reference proteome</keyword>
<reference evidence="14 16" key="2">
    <citation type="submission" date="2020-08" db="EMBL/GenBank/DDBJ databases">
        <title>Genomic Encyclopedia of Type Strains, Phase IV (KMG-IV): sequencing the most valuable type-strain genomes for metagenomic binning, comparative biology and taxonomic classification.</title>
        <authorList>
            <person name="Goeker M."/>
        </authorList>
    </citation>
    <scope>NUCLEOTIDE SEQUENCE [LARGE SCALE GENOMIC DNA]</scope>
    <source>
        <strain evidence="14 16">DSM 10368</strain>
    </source>
</reference>
<comment type="catalytic activity">
    <reaction evidence="10">
        <text>Mg(2+)(in) = Mg(2+)(out)</text>
        <dbReference type="Rhea" id="RHEA:29827"/>
        <dbReference type="ChEBI" id="CHEBI:18420"/>
    </reaction>
</comment>
<accession>A0AAC8YTT8</accession>
<dbReference type="Pfam" id="PF01544">
    <property type="entry name" value="CorA"/>
    <property type="match status" value="1"/>
</dbReference>
<dbReference type="GO" id="GO:0015095">
    <property type="term" value="F:magnesium ion transmembrane transporter activity"/>
    <property type="evidence" value="ECO:0007669"/>
    <property type="project" value="TreeGrafter"/>
</dbReference>
<keyword evidence="5 12" id="KW-0812">Transmembrane</keyword>
<keyword evidence="4" id="KW-1003">Cell membrane</keyword>
<evidence type="ECO:0000313" key="15">
    <source>
        <dbReference type="Proteomes" id="UP000075755"/>
    </source>
</evidence>
<evidence type="ECO:0000256" key="3">
    <source>
        <dbReference type="ARBA" id="ARBA00022448"/>
    </source>
</evidence>
<feature type="transmembrane region" description="Helical" evidence="12">
    <location>
        <begin position="280"/>
        <end position="299"/>
    </location>
</feature>
<evidence type="ECO:0000256" key="8">
    <source>
        <dbReference type="ARBA" id="ARBA00023065"/>
    </source>
</evidence>
<proteinExistence type="inferred from homology"/>
<dbReference type="GO" id="GO:0000287">
    <property type="term" value="F:magnesium ion binding"/>
    <property type="evidence" value="ECO:0007669"/>
    <property type="project" value="TreeGrafter"/>
</dbReference>
<dbReference type="GO" id="GO:0015087">
    <property type="term" value="F:cobalt ion transmembrane transporter activity"/>
    <property type="evidence" value="ECO:0007669"/>
    <property type="project" value="TreeGrafter"/>
</dbReference>